<proteinExistence type="predicted"/>
<dbReference type="Proteomes" id="UP001630127">
    <property type="component" value="Unassembled WGS sequence"/>
</dbReference>
<name>A0ABD3A5B0_9GENT</name>
<accession>A0ABD3A5B0</accession>
<dbReference type="PANTHER" id="PTHR32387">
    <property type="entry name" value="WU:FJ29H11"/>
    <property type="match status" value="1"/>
</dbReference>
<gene>
    <name evidence="1" type="ORF">ACH5RR_011577</name>
</gene>
<dbReference type="AlphaFoldDB" id="A0ABD3A5B0"/>
<dbReference type="SUPFAM" id="SSF55874">
    <property type="entry name" value="ATPase domain of HSP90 chaperone/DNA topoisomerase II/histidine kinase"/>
    <property type="match status" value="1"/>
</dbReference>
<sequence length="490" mass="55975">MPFITFPLNFTPKTSTSLRSFFSYALGLSKANVDSLCSIGQSTKKAKRRLGFICEKGIGFKSVFLVSAYPHIFSNGYQFRFSEIPSSDCGIGYIVPEWIATRSIISELESVHGINHVVPTTTIVLPLKTEKVEAVKRQLSELHPEVLLFLQKLKKLSVQVFQVKNENIVDSRKDLKEWVISLAFPFGERLKRGTTSVGIFAYLPTAMVTNLPFIIQADFVLASSREAILVDNKWNKGILDHVPSAFANAFITFMKSPETAVLLPITQMLQVLPVKVTPSKELNRVREDDELRFRQPTNALRILPKFREILLRIKEHTFLLNGISSDGKFVLHSSVVDKKYDEFWDFLGVPPVDGSYQWYTRCIQSCELIFRSPMNVYIELLCFLADNWKDFSLRSFNNIPLIKYVSWNGEVLTYSVLQLKRESKKVHLVWGMQEHAWLSKWNWEMGCLNNVFFCPDAFVSALLVLEEEGCLVMEKWLTSKIGVVVTDVTQ</sequence>
<protein>
    <submittedName>
        <fullName evidence="1">Uncharacterized protein</fullName>
    </submittedName>
</protein>
<reference evidence="1 2" key="1">
    <citation type="submission" date="2024-11" db="EMBL/GenBank/DDBJ databases">
        <title>A near-complete genome assembly of Cinchona calisaya.</title>
        <authorList>
            <person name="Lian D.C."/>
            <person name="Zhao X.W."/>
            <person name="Wei L."/>
        </authorList>
    </citation>
    <scope>NUCLEOTIDE SEQUENCE [LARGE SCALE GENOMIC DNA]</scope>
    <source>
        <tissue evidence="1">Nenye</tissue>
    </source>
</reference>
<evidence type="ECO:0000313" key="2">
    <source>
        <dbReference type="Proteomes" id="UP001630127"/>
    </source>
</evidence>
<dbReference type="PANTHER" id="PTHR32387:SF11">
    <property type="entry name" value="PROTEIN NO VEIN C-TERMINAL DOMAIN-CONTAINING PROTEIN"/>
    <property type="match status" value="1"/>
</dbReference>
<dbReference type="Gene3D" id="3.30.565.10">
    <property type="entry name" value="Histidine kinase-like ATPase, C-terminal domain"/>
    <property type="match status" value="1"/>
</dbReference>
<dbReference type="EMBL" id="JBJUIK010000005">
    <property type="protein sequence ID" value="KAL3526921.1"/>
    <property type="molecule type" value="Genomic_DNA"/>
</dbReference>
<keyword evidence="2" id="KW-1185">Reference proteome</keyword>
<dbReference type="InterPro" id="IPR036890">
    <property type="entry name" value="HATPase_C_sf"/>
</dbReference>
<comment type="caution">
    <text evidence="1">The sequence shown here is derived from an EMBL/GenBank/DDBJ whole genome shotgun (WGS) entry which is preliminary data.</text>
</comment>
<organism evidence="1 2">
    <name type="scientific">Cinchona calisaya</name>
    <dbReference type="NCBI Taxonomy" id="153742"/>
    <lineage>
        <taxon>Eukaryota</taxon>
        <taxon>Viridiplantae</taxon>
        <taxon>Streptophyta</taxon>
        <taxon>Embryophyta</taxon>
        <taxon>Tracheophyta</taxon>
        <taxon>Spermatophyta</taxon>
        <taxon>Magnoliopsida</taxon>
        <taxon>eudicotyledons</taxon>
        <taxon>Gunneridae</taxon>
        <taxon>Pentapetalae</taxon>
        <taxon>asterids</taxon>
        <taxon>lamiids</taxon>
        <taxon>Gentianales</taxon>
        <taxon>Rubiaceae</taxon>
        <taxon>Cinchonoideae</taxon>
        <taxon>Cinchoneae</taxon>
        <taxon>Cinchona</taxon>
    </lineage>
</organism>
<dbReference type="InterPro" id="IPR052957">
    <property type="entry name" value="Auxin_embryo_med"/>
</dbReference>
<evidence type="ECO:0000313" key="1">
    <source>
        <dbReference type="EMBL" id="KAL3526921.1"/>
    </source>
</evidence>